<keyword evidence="2" id="KW-1185">Reference proteome</keyword>
<reference evidence="1 2" key="1">
    <citation type="submission" date="2020-08" db="EMBL/GenBank/DDBJ databases">
        <title>Sequencing the genomes of 1000 actinobacteria strains.</title>
        <authorList>
            <person name="Klenk H.-P."/>
        </authorList>
    </citation>
    <scope>NUCLEOTIDE SEQUENCE [LARGE SCALE GENOMIC DNA]</scope>
    <source>
        <strain evidence="1 2">DSM 43582</strain>
    </source>
</reference>
<proteinExistence type="predicted"/>
<dbReference type="RefSeq" id="WP_040747383.1">
    <property type="nucleotide sequence ID" value="NZ_JACHIT010000002.1"/>
</dbReference>
<accession>A0A7W9UM42</accession>
<comment type="caution">
    <text evidence="1">The sequence shown here is derived from an EMBL/GenBank/DDBJ whole genome shotgun (WGS) entry which is preliminary data.</text>
</comment>
<dbReference type="EMBL" id="JACHIT010000002">
    <property type="protein sequence ID" value="MBB5918229.1"/>
    <property type="molecule type" value="Genomic_DNA"/>
</dbReference>
<sequence>MDNLDLKQAVSDFDKAVVELLRASGWLYHVHRVAAQDPSATSEQLEYAESRLQGVSLQKGVFDHLYHEAA</sequence>
<dbReference type="AlphaFoldDB" id="A0A7W9UM42"/>
<evidence type="ECO:0000313" key="1">
    <source>
        <dbReference type="EMBL" id="MBB5918229.1"/>
    </source>
</evidence>
<dbReference type="Proteomes" id="UP000540412">
    <property type="component" value="Unassembled WGS sequence"/>
</dbReference>
<protein>
    <submittedName>
        <fullName evidence="1">Uncharacterized protein</fullName>
    </submittedName>
</protein>
<evidence type="ECO:0000313" key="2">
    <source>
        <dbReference type="Proteomes" id="UP000540412"/>
    </source>
</evidence>
<gene>
    <name evidence="1" type="ORF">BJY24_007141</name>
</gene>
<organism evidence="1 2">
    <name type="scientific">Nocardia transvalensis</name>
    <dbReference type="NCBI Taxonomy" id="37333"/>
    <lineage>
        <taxon>Bacteria</taxon>
        <taxon>Bacillati</taxon>
        <taxon>Actinomycetota</taxon>
        <taxon>Actinomycetes</taxon>
        <taxon>Mycobacteriales</taxon>
        <taxon>Nocardiaceae</taxon>
        <taxon>Nocardia</taxon>
    </lineage>
</organism>
<name>A0A7W9UM42_9NOCA</name>